<dbReference type="EMBL" id="JBDPGJ010000004">
    <property type="protein sequence ID" value="MEX0407331.1"/>
    <property type="molecule type" value="Genomic_DNA"/>
</dbReference>
<dbReference type="SUPFAM" id="SSF47413">
    <property type="entry name" value="lambda repressor-like DNA-binding domains"/>
    <property type="match status" value="1"/>
</dbReference>
<dbReference type="Gene3D" id="3.40.50.2300">
    <property type="match status" value="2"/>
</dbReference>
<dbReference type="PANTHER" id="PTHR30146">
    <property type="entry name" value="LACI-RELATED TRANSCRIPTIONAL REPRESSOR"/>
    <property type="match status" value="1"/>
</dbReference>
<keyword evidence="2 5" id="KW-0238">DNA-binding</keyword>
<dbReference type="Gene3D" id="1.10.260.40">
    <property type="entry name" value="lambda repressor-like DNA-binding domains"/>
    <property type="match status" value="1"/>
</dbReference>
<dbReference type="Proteomes" id="UP001556692">
    <property type="component" value="Unassembled WGS sequence"/>
</dbReference>
<dbReference type="RefSeq" id="WP_367955214.1">
    <property type="nucleotide sequence ID" value="NZ_JBDPGJ010000004.1"/>
</dbReference>
<evidence type="ECO:0000256" key="1">
    <source>
        <dbReference type="ARBA" id="ARBA00023015"/>
    </source>
</evidence>
<dbReference type="InterPro" id="IPR028082">
    <property type="entry name" value="Peripla_BP_I"/>
</dbReference>
<evidence type="ECO:0000259" key="4">
    <source>
        <dbReference type="PROSITE" id="PS50932"/>
    </source>
</evidence>
<dbReference type="GO" id="GO:0003677">
    <property type="term" value="F:DNA binding"/>
    <property type="evidence" value="ECO:0007669"/>
    <property type="project" value="UniProtKB-KW"/>
</dbReference>
<evidence type="ECO:0000256" key="2">
    <source>
        <dbReference type="ARBA" id="ARBA00023125"/>
    </source>
</evidence>
<proteinExistence type="predicted"/>
<evidence type="ECO:0000313" key="6">
    <source>
        <dbReference type="Proteomes" id="UP001556692"/>
    </source>
</evidence>
<dbReference type="SMART" id="SM00354">
    <property type="entry name" value="HTH_LACI"/>
    <property type="match status" value="1"/>
</dbReference>
<dbReference type="SUPFAM" id="SSF53822">
    <property type="entry name" value="Periplasmic binding protein-like I"/>
    <property type="match status" value="1"/>
</dbReference>
<feature type="domain" description="HTH lacI-type" evidence="4">
    <location>
        <begin position="4"/>
        <end position="60"/>
    </location>
</feature>
<evidence type="ECO:0000313" key="5">
    <source>
        <dbReference type="EMBL" id="MEX0407331.1"/>
    </source>
</evidence>
<accession>A0ABV3SLF6</accession>
<dbReference type="Pfam" id="PF13377">
    <property type="entry name" value="Peripla_BP_3"/>
    <property type="match status" value="1"/>
</dbReference>
<dbReference type="InterPro" id="IPR000843">
    <property type="entry name" value="HTH_LacI"/>
</dbReference>
<evidence type="ECO:0000256" key="3">
    <source>
        <dbReference type="ARBA" id="ARBA00023163"/>
    </source>
</evidence>
<dbReference type="Pfam" id="PF00356">
    <property type="entry name" value="LacI"/>
    <property type="match status" value="1"/>
</dbReference>
<reference evidence="5 6" key="1">
    <citation type="submission" date="2024-05" db="EMBL/GenBank/DDBJ databases">
        <authorList>
            <person name="Jiang F."/>
        </authorList>
    </citation>
    <scope>NUCLEOTIDE SEQUENCE [LARGE SCALE GENOMIC DNA]</scope>
    <source>
        <strain evidence="5 6">LZ166</strain>
    </source>
</reference>
<keyword evidence="6" id="KW-1185">Reference proteome</keyword>
<dbReference type="CDD" id="cd01392">
    <property type="entry name" value="HTH_LacI"/>
    <property type="match status" value="1"/>
</dbReference>
<name>A0ABV3SLF6_9HYPH</name>
<comment type="caution">
    <text evidence="5">The sequence shown here is derived from an EMBL/GenBank/DDBJ whole genome shotgun (WGS) entry which is preliminary data.</text>
</comment>
<dbReference type="InterPro" id="IPR046335">
    <property type="entry name" value="LacI/GalR-like_sensor"/>
</dbReference>
<dbReference type="InterPro" id="IPR010982">
    <property type="entry name" value="Lambda_DNA-bd_dom_sf"/>
</dbReference>
<keyword evidence="3" id="KW-0804">Transcription</keyword>
<dbReference type="PANTHER" id="PTHR30146:SF138">
    <property type="entry name" value="TRANSCRIPTIONAL REGULATORY PROTEIN"/>
    <property type="match status" value="1"/>
</dbReference>
<dbReference type="PROSITE" id="PS50932">
    <property type="entry name" value="HTH_LACI_2"/>
    <property type="match status" value="1"/>
</dbReference>
<organism evidence="5 6">
    <name type="scientific">Aquibium pacificus</name>
    <dbReference type="NCBI Taxonomy" id="3153579"/>
    <lineage>
        <taxon>Bacteria</taxon>
        <taxon>Pseudomonadati</taxon>
        <taxon>Pseudomonadota</taxon>
        <taxon>Alphaproteobacteria</taxon>
        <taxon>Hyphomicrobiales</taxon>
        <taxon>Phyllobacteriaceae</taxon>
        <taxon>Aquibium</taxon>
    </lineage>
</organism>
<gene>
    <name evidence="5" type="ORF">ABGN05_16860</name>
</gene>
<protein>
    <submittedName>
        <fullName evidence="5">LacI family DNA-binding transcriptional regulator</fullName>
    </submittedName>
</protein>
<keyword evidence="1" id="KW-0805">Transcription regulation</keyword>
<sequence length="338" mass="36402">MARVNMRELARSLGVDRSTISRALSTDKSHLVGKETREIIRKAAEAAGYRPNLTAATLRRGSSNTIGILVSDLENETFITVIRRVVAELGTPGQHPFTPLIGETRDSHQTSRELLDQFISRRVDAIISLASSDTDAEILSDATRYVPVILAIRKINGITLPTATCDDEAGGAMVAEHFAERGHQVVCQIKGPTISATFVDRALGFSRACARLGVFECEPEIVAPNATTAAGRKVGEQVLSMRPRPTAVFAHNDALALGMLETMRSAGLSCPADIALAGYNNTRISQLLATPLTTVDYPVEKVSIHAGQATKSLIADPTNEWSSRTFEPRLIVRGSTLS</sequence>